<feature type="domain" description="AAA+ ATPase" evidence="4">
    <location>
        <begin position="40"/>
        <end position="209"/>
    </location>
</feature>
<comment type="similarity">
    <text evidence="3">Belongs to the AAA ATPase family.</text>
</comment>
<dbReference type="OrthoDB" id="27435at2759"/>
<dbReference type="Pfam" id="PF00004">
    <property type="entry name" value="AAA"/>
    <property type="match status" value="1"/>
</dbReference>
<dbReference type="InterPro" id="IPR027417">
    <property type="entry name" value="P-loop_NTPase"/>
</dbReference>
<dbReference type="SMART" id="SM00382">
    <property type="entry name" value="AAA"/>
    <property type="match status" value="1"/>
</dbReference>
<dbReference type="Pfam" id="PF17862">
    <property type="entry name" value="AAA_lid_3"/>
    <property type="match status" value="1"/>
</dbReference>
<dbReference type="CDD" id="cd19511">
    <property type="entry name" value="RecA-like_CDC48_r2-like"/>
    <property type="match status" value="1"/>
</dbReference>
<dbReference type="AlphaFoldDB" id="A0A8B6DUX0"/>
<dbReference type="GO" id="GO:0005524">
    <property type="term" value="F:ATP binding"/>
    <property type="evidence" value="ECO:0007669"/>
    <property type="project" value="UniProtKB-KW"/>
</dbReference>
<evidence type="ECO:0000259" key="4">
    <source>
        <dbReference type="SMART" id="SM00382"/>
    </source>
</evidence>
<name>A0A8B6DUX0_MYTGA</name>
<dbReference type="InterPro" id="IPR003959">
    <property type="entry name" value="ATPase_AAA_core"/>
</dbReference>
<accession>A0A8B6DUX0</accession>
<evidence type="ECO:0000313" key="5">
    <source>
        <dbReference type="EMBL" id="VDI24419.1"/>
    </source>
</evidence>
<dbReference type="InterPro" id="IPR003593">
    <property type="entry name" value="AAA+_ATPase"/>
</dbReference>
<dbReference type="PANTHER" id="PTHR23077">
    <property type="entry name" value="AAA-FAMILY ATPASE"/>
    <property type="match status" value="1"/>
</dbReference>
<dbReference type="EMBL" id="UYJE01004039">
    <property type="protein sequence ID" value="VDI24419.1"/>
    <property type="molecule type" value="Genomic_DNA"/>
</dbReference>
<dbReference type="InterPro" id="IPR041569">
    <property type="entry name" value="AAA_lid_3"/>
</dbReference>
<comment type="caution">
    <text evidence="5">The sequence shown here is derived from an EMBL/GenBank/DDBJ whole genome shotgun (WGS) entry which is preliminary data.</text>
</comment>
<dbReference type="InterPro" id="IPR050168">
    <property type="entry name" value="AAA_ATPase_domain"/>
</dbReference>
<dbReference type="GO" id="GO:0034098">
    <property type="term" value="C:VCP-NPL4-UFD1 AAA ATPase complex"/>
    <property type="evidence" value="ECO:0007669"/>
    <property type="project" value="TreeGrafter"/>
</dbReference>
<reference evidence="5" key="1">
    <citation type="submission" date="2018-11" db="EMBL/GenBank/DDBJ databases">
        <authorList>
            <person name="Alioto T."/>
            <person name="Alioto T."/>
        </authorList>
    </citation>
    <scope>NUCLEOTIDE SEQUENCE</scope>
</reference>
<protein>
    <recommendedName>
        <fullName evidence="4">AAA+ ATPase domain-containing protein</fullName>
    </recommendedName>
</protein>
<evidence type="ECO:0000256" key="1">
    <source>
        <dbReference type="ARBA" id="ARBA00022741"/>
    </source>
</evidence>
<dbReference type="Gene3D" id="1.10.8.60">
    <property type="match status" value="1"/>
</dbReference>
<dbReference type="Proteomes" id="UP000596742">
    <property type="component" value="Unassembled WGS sequence"/>
</dbReference>
<dbReference type="PROSITE" id="PS00674">
    <property type="entry name" value="AAA"/>
    <property type="match status" value="1"/>
</dbReference>
<dbReference type="GO" id="GO:0030970">
    <property type="term" value="P:retrograde protein transport, ER to cytosol"/>
    <property type="evidence" value="ECO:0007669"/>
    <property type="project" value="TreeGrafter"/>
</dbReference>
<dbReference type="GO" id="GO:0005634">
    <property type="term" value="C:nucleus"/>
    <property type="evidence" value="ECO:0007669"/>
    <property type="project" value="TreeGrafter"/>
</dbReference>
<proteinExistence type="inferred from homology"/>
<evidence type="ECO:0000313" key="6">
    <source>
        <dbReference type="Proteomes" id="UP000596742"/>
    </source>
</evidence>
<evidence type="ECO:0000256" key="3">
    <source>
        <dbReference type="RuleBase" id="RU003651"/>
    </source>
</evidence>
<dbReference type="GO" id="GO:0005829">
    <property type="term" value="C:cytosol"/>
    <property type="evidence" value="ECO:0007669"/>
    <property type="project" value="TreeGrafter"/>
</dbReference>
<keyword evidence="2 3" id="KW-0067">ATP-binding</keyword>
<evidence type="ECO:0000256" key="2">
    <source>
        <dbReference type="ARBA" id="ARBA00022840"/>
    </source>
</evidence>
<dbReference type="PANTHER" id="PTHR23077:SF194">
    <property type="entry name" value="ATPASE FAMILY GENE 2 PROTEIN HOMOLOG B"/>
    <property type="match status" value="1"/>
</dbReference>
<dbReference type="SUPFAM" id="SSF52540">
    <property type="entry name" value="P-loop containing nucleoside triphosphate hydrolases"/>
    <property type="match status" value="1"/>
</dbReference>
<dbReference type="FunFam" id="1.10.8.60:FF:000038">
    <property type="entry name" value="spermatogenesis-associated protein 5-like protein 1"/>
    <property type="match status" value="1"/>
</dbReference>
<dbReference type="InterPro" id="IPR003960">
    <property type="entry name" value="ATPase_AAA_CS"/>
</dbReference>
<organism evidence="5 6">
    <name type="scientific">Mytilus galloprovincialis</name>
    <name type="common">Mediterranean mussel</name>
    <dbReference type="NCBI Taxonomy" id="29158"/>
    <lineage>
        <taxon>Eukaryota</taxon>
        <taxon>Metazoa</taxon>
        <taxon>Spiralia</taxon>
        <taxon>Lophotrochozoa</taxon>
        <taxon>Mollusca</taxon>
        <taxon>Bivalvia</taxon>
        <taxon>Autobranchia</taxon>
        <taxon>Pteriomorphia</taxon>
        <taxon>Mytilida</taxon>
        <taxon>Mytiloidea</taxon>
        <taxon>Mytilidae</taxon>
        <taxon>Mytilinae</taxon>
        <taxon>Mytilus</taxon>
    </lineage>
</organism>
<gene>
    <name evidence="5" type="ORF">MGAL_10B012518</name>
</gene>
<keyword evidence="1 3" id="KW-0547">Nucleotide-binding</keyword>
<dbReference type="GO" id="GO:0016887">
    <property type="term" value="F:ATP hydrolysis activity"/>
    <property type="evidence" value="ECO:0007669"/>
    <property type="project" value="InterPro"/>
</dbReference>
<keyword evidence="6" id="KW-1185">Reference proteome</keyword>
<dbReference type="GO" id="GO:0051228">
    <property type="term" value="P:mitotic spindle disassembly"/>
    <property type="evidence" value="ECO:0007669"/>
    <property type="project" value="TreeGrafter"/>
</dbReference>
<dbReference type="Gene3D" id="3.40.50.300">
    <property type="entry name" value="P-loop containing nucleotide triphosphate hydrolases"/>
    <property type="match status" value="1"/>
</dbReference>
<dbReference type="GO" id="GO:0097352">
    <property type="term" value="P:autophagosome maturation"/>
    <property type="evidence" value="ECO:0007669"/>
    <property type="project" value="TreeGrafter"/>
</dbReference>
<sequence>MSPVEWSQIGGLSEVKGQIQQAVEWPIKHPEAFQRMGLPCPKGVLLYGPPGCCKTTLVRAAATSVNATFISLSGAQLYSPYVGDSERLINEVFQKARAAAPSIIFLDEIDSIVGKRSESSSNRGVQERVLSSLLNEMDGIGIKLDDKLHTAEKVKDGEITSSNLEKGKSYKAENRNVLLVAATNRPDLLDDALVRPGRIDRILYVPPPDEEARFEILKVYSKKMPLKNVNLEELSKNTSLFSGADLQNLCREAALHALTDSLESTCVTMEHFRQALLTVEPSLTKSMVETYSNMLKRGS</sequence>
<dbReference type="GO" id="GO:0031593">
    <property type="term" value="F:polyubiquitin modification-dependent protein binding"/>
    <property type="evidence" value="ECO:0007669"/>
    <property type="project" value="TreeGrafter"/>
</dbReference>